<name>A0ABP9VIU4_9DEIO</name>
<dbReference type="Proteomes" id="UP001458946">
    <property type="component" value="Unassembled WGS sequence"/>
</dbReference>
<dbReference type="EMBL" id="BAABRN010000081">
    <property type="protein sequence ID" value="GAA5504018.1"/>
    <property type="molecule type" value="Genomic_DNA"/>
</dbReference>
<keyword evidence="2" id="KW-1185">Reference proteome</keyword>
<comment type="caution">
    <text evidence="1">The sequence shown here is derived from an EMBL/GenBank/DDBJ whole genome shotgun (WGS) entry which is preliminary data.</text>
</comment>
<evidence type="ECO:0000313" key="2">
    <source>
        <dbReference type="Proteomes" id="UP001458946"/>
    </source>
</evidence>
<organism evidence="1 2">
    <name type="scientific">Deinococcus xinjiangensis</name>
    <dbReference type="NCBI Taxonomy" id="457454"/>
    <lineage>
        <taxon>Bacteria</taxon>
        <taxon>Thermotogati</taxon>
        <taxon>Deinococcota</taxon>
        <taxon>Deinococci</taxon>
        <taxon>Deinococcales</taxon>
        <taxon>Deinococcaceae</taxon>
        <taxon>Deinococcus</taxon>
    </lineage>
</organism>
<sequence>MSKESWFKALSFLPSRFHTADSPVEVLRRAMNPEPLPHPPTRVIQITLNVPASTPAPQMAAQVTPPQYTAPQPLPAAPQPPVTQPLVPTLADVMRGGARSEAQVAVTPLMAEPSFVPELEVIPDEALLASYDPALEDHLIWEGPHFAPDIPDTLDVPPPTTTLPEVVMAEEETALARLSQQFQARAAQFQQTGDAFHLPDFGPDEVDETQQLLNSLRGKGQQAIRSGLQSYLN</sequence>
<dbReference type="RefSeq" id="WP_353543983.1">
    <property type="nucleotide sequence ID" value="NZ_BAABRN010000081.1"/>
</dbReference>
<reference evidence="1 2" key="1">
    <citation type="submission" date="2024-02" db="EMBL/GenBank/DDBJ databases">
        <title>Deinococcus xinjiangensis NBRC 107630.</title>
        <authorList>
            <person name="Ichikawa N."/>
            <person name="Katano-Makiyama Y."/>
            <person name="Hidaka K."/>
        </authorList>
    </citation>
    <scope>NUCLEOTIDE SEQUENCE [LARGE SCALE GENOMIC DNA]</scope>
    <source>
        <strain evidence="1 2">NBRC 107630</strain>
    </source>
</reference>
<evidence type="ECO:0000313" key="1">
    <source>
        <dbReference type="EMBL" id="GAA5504018.1"/>
    </source>
</evidence>
<protein>
    <submittedName>
        <fullName evidence="1">Uncharacterized protein</fullName>
    </submittedName>
</protein>
<accession>A0ABP9VIU4</accession>
<gene>
    <name evidence="1" type="ORF">Dxin01_03786</name>
</gene>
<proteinExistence type="predicted"/>